<feature type="compositionally biased region" description="Polar residues" evidence="1">
    <location>
        <begin position="167"/>
        <end position="185"/>
    </location>
</feature>
<keyword evidence="2" id="KW-0812">Transmembrane</keyword>
<name>A0A7T0BU44_9BACT</name>
<evidence type="ECO:0000313" key="5">
    <source>
        <dbReference type="Proteomes" id="UP000594688"/>
    </source>
</evidence>
<dbReference type="GO" id="GO:0003677">
    <property type="term" value="F:DNA binding"/>
    <property type="evidence" value="ECO:0007669"/>
    <property type="project" value="InterPro"/>
</dbReference>
<dbReference type="InterPro" id="IPR025194">
    <property type="entry name" value="RodZ-like_C"/>
</dbReference>
<proteinExistence type="predicted"/>
<feature type="compositionally biased region" description="Polar residues" evidence="1">
    <location>
        <begin position="133"/>
        <end position="143"/>
    </location>
</feature>
<dbReference type="Gene3D" id="1.10.260.40">
    <property type="entry name" value="lambda repressor-like DNA-binding domains"/>
    <property type="match status" value="1"/>
</dbReference>
<feature type="compositionally biased region" description="Basic and acidic residues" evidence="1">
    <location>
        <begin position="225"/>
        <end position="235"/>
    </location>
</feature>
<dbReference type="EMBL" id="CP048685">
    <property type="protein sequence ID" value="QPJ60876.1"/>
    <property type="molecule type" value="Genomic_DNA"/>
</dbReference>
<evidence type="ECO:0000256" key="1">
    <source>
        <dbReference type="SAM" id="MobiDB-lite"/>
    </source>
</evidence>
<dbReference type="Pfam" id="PF13413">
    <property type="entry name" value="HTH_25"/>
    <property type="match status" value="1"/>
</dbReference>
<organism evidence="4 5">
    <name type="scientific">Candidatus Nitronauta litoralis</name>
    <dbReference type="NCBI Taxonomy" id="2705533"/>
    <lineage>
        <taxon>Bacteria</taxon>
        <taxon>Pseudomonadati</taxon>
        <taxon>Nitrospinota/Tectimicrobiota group</taxon>
        <taxon>Nitrospinota</taxon>
        <taxon>Nitrospinia</taxon>
        <taxon>Nitrospinales</taxon>
        <taxon>Nitrospinaceae</taxon>
        <taxon>Candidatus Nitronauta</taxon>
    </lineage>
</organism>
<feature type="region of interest" description="Disordered" evidence="1">
    <location>
        <begin position="128"/>
        <end position="261"/>
    </location>
</feature>
<keyword evidence="2" id="KW-0472">Membrane</keyword>
<sequence length="344" mass="37940">MADDFGSHLKHQRELRGISLDEIASITKIHLRYLKALETNSFDELPGEVFIKGFIRSYGRAIGANLPELISAYDDTVGKERLETRQQAEKENNSENHKQVFLVNTIVGGFLVLFILFAVWYLFKNPPKEAPKKTSSIQQTTRSSKSKDRPAAPPAGTLKKEKEPGSSEKTVSAKPGSSESGSLQSKKPVEAGEGEKTEKPAEVKPERGTSDSVSNKPKPAQTEDDSQKPVAEKENSAIIENQKAQQVQGDSGSSPAPQEKEAKLRLKIRVSENAWFNMAVDGNAERDFILPAGEVKEFEGNEEMVITIGNRRGTELKLNGKEVALPTTPDNVVRNFKVNLKLIE</sequence>
<keyword evidence="2" id="KW-1133">Transmembrane helix</keyword>
<reference evidence="4 5" key="1">
    <citation type="submission" date="2020-02" db="EMBL/GenBank/DDBJ databases">
        <title>Genomic and physiological characterization of two novel Nitrospinaceae genera.</title>
        <authorList>
            <person name="Mueller A.J."/>
            <person name="Jung M.-Y."/>
            <person name="Strachan C.R."/>
            <person name="Herbold C.W."/>
            <person name="Kirkegaard R.H."/>
            <person name="Daims H."/>
        </authorList>
    </citation>
    <scope>NUCLEOTIDE SEQUENCE [LARGE SCALE GENOMIC DNA]</scope>
    <source>
        <strain evidence="4">EB</strain>
    </source>
</reference>
<dbReference type="AlphaFoldDB" id="A0A7T0BU44"/>
<feature type="compositionally biased region" description="Basic and acidic residues" evidence="1">
    <location>
        <begin position="187"/>
        <end position="209"/>
    </location>
</feature>
<feature type="transmembrane region" description="Helical" evidence="2">
    <location>
        <begin position="100"/>
        <end position="123"/>
    </location>
</feature>
<evidence type="ECO:0000259" key="3">
    <source>
        <dbReference type="Pfam" id="PF13464"/>
    </source>
</evidence>
<dbReference type="Pfam" id="PF13464">
    <property type="entry name" value="RodZ_C"/>
    <property type="match status" value="1"/>
</dbReference>
<dbReference type="PANTHER" id="PTHR34475:SF1">
    <property type="entry name" value="CYTOSKELETON PROTEIN RODZ"/>
    <property type="match status" value="1"/>
</dbReference>
<dbReference type="InterPro" id="IPR050400">
    <property type="entry name" value="Bact_Cytoskel_RodZ"/>
</dbReference>
<accession>A0A7T0BU44</accession>
<feature type="compositionally biased region" description="Polar residues" evidence="1">
    <location>
        <begin position="238"/>
        <end position="256"/>
    </location>
</feature>
<dbReference type="Proteomes" id="UP000594688">
    <property type="component" value="Chromosome"/>
</dbReference>
<dbReference type="KEGG" id="nli:G3M70_02825"/>
<evidence type="ECO:0000256" key="2">
    <source>
        <dbReference type="SAM" id="Phobius"/>
    </source>
</evidence>
<dbReference type="PANTHER" id="PTHR34475">
    <property type="match status" value="1"/>
</dbReference>
<protein>
    <submittedName>
        <fullName evidence="4">Helix-turn-helix domain-containing protein</fullName>
    </submittedName>
</protein>
<dbReference type="InterPro" id="IPR010982">
    <property type="entry name" value="Lambda_DNA-bd_dom_sf"/>
</dbReference>
<gene>
    <name evidence="4" type="ORF">G3M70_02825</name>
</gene>
<feature type="domain" description="Cytoskeleton protein RodZ-like C-terminal" evidence="3">
    <location>
        <begin position="268"/>
        <end position="337"/>
    </location>
</feature>
<evidence type="ECO:0000313" key="4">
    <source>
        <dbReference type="EMBL" id="QPJ60876.1"/>
    </source>
</evidence>